<dbReference type="Gene3D" id="3.30.160.60">
    <property type="entry name" value="Classic Zinc Finger"/>
    <property type="match status" value="1"/>
</dbReference>
<feature type="region of interest" description="Disordered" evidence="1">
    <location>
        <begin position="1"/>
        <end position="166"/>
    </location>
</feature>
<dbReference type="AlphaFoldDB" id="A0AA40F5S0"/>
<evidence type="ECO:0008006" key="4">
    <source>
        <dbReference type="Google" id="ProtNLM"/>
    </source>
</evidence>
<dbReference type="Proteomes" id="UP001172155">
    <property type="component" value="Unassembled WGS sequence"/>
</dbReference>
<keyword evidence="3" id="KW-1185">Reference proteome</keyword>
<gene>
    <name evidence="2" type="ORF">B0T18DRAFT_403208</name>
</gene>
<feature type="compositionally biased region" description="Polar residues" evidence="1">
    <location>
        <begin position="43"/>
        <end position="65"/>
    </location>
</feature>
<evidence type="ECO:0000313" key="3">
    <source>
        <dbReference type="Proteomes" id="UP001172155"/>
    </source>
</evidence>
<comment type="caution">
    <text evidence="2">The sequence shown here is derived from an EMBL/GenBank/DDBJ whole genome shotgun (WGS) entry which is preliminary data.</text>
</comment>
<proteinExistence type="predicted"/>
<organism evidence="2 3">
    <name type="scientific">Schizothecium vesticola</name>
    <dbReference type="NCBI Taxonomy" id="314040"/>
    <lineage>
        <taxon>Eukaryota</taxon>
        <taxon>Fungi</taxon>
        <taxon>Dikarya</taxon>
        <taxon>Ascomycota</taxon>
        <taxon>Pezizomycotina</taxon>
        <taxon>Sordariomycetes</taxon>
        <taxon>Sordariomycetidae</taxon>
        <taxon>Sordariales</taxon>
        <taxon>Schizotheciaceae</taxon>
        <taxon>Schizothecium</taxon>
    </lineage>
</organism>
<feature type="compositionally biased region" description="Low complexity" evidence="1">
    <location>
        <begin position="1"/>
        <end position="17"/>
    </location>
</feature>
<dbReference type="EMBL" id="JAUKUD010000002">
    <property type="protein sequence ID" value="KAK0751699.1"/>
    <property type="molecule type" value="Genomic_DNA"/>
</dbReference>
<feature type="compositionally biased region" description="Low complexity" evidence="1">
    <location>
        <begin position="113"/>
        <end position="123"/>
    </location>
</feature>
<feature type="compositionally biased region" description="Basic and acidic residues" evidence="1">
    <location>
        <begin position="236"/>
        <end position="248"/>
    </location>
</feature>
<feature type="region of interest" description="Disordered" evidence="1">
    <location>
        <begin position="203"/>
        <end position="274"/>
    </location>
</feature>
<evidence type="ECO:0000313" key="2">
    <source>
        <dbReference type="EMBL" id="KAK0751699.1"/>
    </source>
</evidence>
<reference evidence="2" key="1">
    <citation type="submission" date="2023-06" db="EMBL/GenBank/DDBJ databases">
        <title>Genome-scale phylogeny and comparative genomics of the fungal order Sordariales.</title>
        <authorList>
            <consortium name="Lawrence Berkeley National Laboratory"/>
            <person name="Hensen N."/>
            <person name="Bonometti L."/>
            <person name="Westerberg I."/>
            <person name="Brannstrom I.O."/>
            <person name="Guillou S."/>
            <person name="Cros-Aarteil S."/>
            <person name="Calhoun S."/>
            <person name="Haridas S."/>
            <person name="Kuo A."/>
            <person name="Mondo S."/>
            <person name="Pangilinan J."/>
            <person name="Riley R."/>
            <person name="LaButti K."/>
            <person name="Andreopoulos B."/>
            <person name="Lipzen A."/>
            <person name="Chen C."/>
            <person name="Yanf M."/>
            <person name="Daum C."/>
            <person name="Ng V."/>
            <person name="Clum A."/>
            <person name="Steindorff A."/>
            <person name="Ohm R."/>
            <person name="Martin F."/>
            <person name="Silar P."/>
            <person name="Natvig D."/>
            <person name="Lalanne C."/>
            <person name="Gautier V."/>
            <person name="Ament-velasquez S.L."/>
            <person name="Kruys A."/>
            <person name="Hutchinson M.I."/>
            <person name="Powell A.J."/>
            <person name="Barry K."/>
            <person name="Miller A.N."/>
            <person name="Grigoriev I.V."/>
            <person name="Debuchy R."/>
            <person name="Gladieux P."/>
            <person name="Thoren M.H."/>
            <person name="Johannesson H."/>
        </authorList>
    </citation>
    <scope>NUCLEOTIDE SEQUENCE</scope>
    <source>
        <strain evidence="2">SMH3187-1</strain>
    </source>
</reference>
<feature type="compositionally biased region" description="Low complexity" evidence="1">
    <location>
        <begin position="66"/>
        <end position="81"/>
    </location>
</feature>
<feature type="compositionally biased region" description="Basic residues" evidence="1">
    <location>
        <begin position="249"/>
        <end position="259"/>
    </location>
</feature>
<accession>A0AA40F5S0</accession>
<name>A0AA40F5S0_9PEZI</name>
<protein>
    <recommendedName>
        <fullName evidence="4">C2H2-type domain-containing protein</fullName>
    </recommendedName>
</protein>
<feature type="compositionally biased region" description="Polar residues" evidence="1">
    <location>
        <begin position="213"/>
        <end position="235"/>
    </location>
</feature>
<sequence>MCCSQSLRSSSSLLSPSKMDPLYPDHGSSKTYSHNPRSRDNSRVSPPTTEALFQSLQLADSSPAGTPSFETSSFTSSRPPSARGLASPVFQSPNLPHPTSFLHSQHPQHHSAYHPSSYHHPPANLGNPAWFDTERQHQSSHPPLLRVEPAPEELQPPTSSPHLPSVETGAMSAVALPYDAGFSMGSRSSYTWPGVEQTHGLLGPDLSHYGSDASLTPPSGSRSVTASPPRNSLTAEQRELKRQRDQARHNSKMQARGRRAGSGSSSVYSPPSHLSELVTGASSMPVYTTAPPPISLLTEPPTSQYLPPFQSPIPDHHQSGMFQPQGHYPPPSYMAEYSYPPSSGPGLASHYGRPMAADPNMGMYQAPPVMGAGPHDANGQVRVVTPKAKPQCWEHGCNGRQFSTFSNLLRHQREKSGQATKSSCPHCGAEFTRTTARNGHIAHDKCKQKKAER</sequence>
<evidence type="ECO:0000256" key="1">
    <source>
        <dbReference type="SAM" id="MobiDB-lite"/>
    </source>
</evidence>